<feature type="signal peptide" evidence="1">
    <location>
        <begin position="1"/>
        <end position="18"/>
    </location>
</feature>
<feature type="chain" id="PRO_5040298020" description="LysM domain-containing protein" evidence="1">
    <location>
        <begin position="19"/>
        <end position="143"/>
    </location>
</feature>
<dbReference type="PROSITE" id="PS51782">
    <property type="entry name" value="LYSM"/>
    <property type="match status" value="1"/>
</dbReference>
<dbReference type="EMBL" id="CP019481">
    <property type="protein sequence ID" value="UQC91113.1"/>
    <property type="molecule type" value="Genomic_DNA"/>
</dbReference>
<keyword evidence="1" id="KW-0732">Signal</keyword>
<dbReference type="SMART" id="SM00257">
    <property type="entry name" value="LysM"/>
    <property type="match status" value="2"/>
</dbReference>
<evidence type="ECO:0000313" key="3">
    <source>
        <dbReference type="EMBL" id="UQC91113.1"/>
    </source>
</evidence>
<dbReference type="KEGG" id="clup:CLUP02_16647"/>
<dbReference type="InterPro" id="IPR018392">
    <property type="entry name" value="LysM"/>
</dbReference>
<name>A0A9Q8T900_9PEZI</name>
<evidence type="ECO:0000313" key="4">
    <source>
        <dbReference type="Proteomes" id="UP000830671"/>
    </source>
</evidence>
<evidence type="ECO:0000259" key="2">
    <source>
        <dbReference type="PROSITE" id="PS51782"/>
    </source>
</evidence>
<dbReference type="SUPFAM" id="SSF54106">
    <property type="entry name" value="LysM domain"/>
    <property type="match status" value="1"/>
</dbReference>
<reference evidence="3" key="1">
    <citation type="journal article" date="2021" name="Mol. Plant Microbe Interact.">
        <title>Complete Genome Sequence of the Plant-Pathogenic Fungus Colletotrichum lupini.</title>
        <authorList>
            <person name="Baroncelli R."/>
            <person name="Pensec F."/>
            <person name="Da Lio D."/>
            <person name="Boufleur T."/>
            <person name="Vicente I."/>
            <person name="Sarrocco S."/>
            <person name="Picot A."/>
            <person name="Baraldi E."/>
            <person name="Sukno S."/>
            <person name="Thon M."/>
            <person name="Le Floch G."/>
        </authorList>
    </citation>
    <scope>NUCLEOTIDE SEQUENCE</scope>
    <source>
        <strain evidence="3">IMI 504893</strain>
    </source>
</reference>
<accession>A0A9Q8T900</accession>
<sequence>MRSDFLLVMAATLGSTAALRRFCEHTKASEGWYHTTSSDTLDILAADFCTSPQVIKEWNNIQNIKPGMKLKVPCHWNAGKQRDCAKNSAYDGAYVVVSGDTLNKIAYDFCTTADVLLQKNSGLIKNKNLIYPDWVIQVPCSFN</sequence>
<dbReference type="AlphaFoldDB" id="A0A9Q8T900"/>
<organism evidence="3 4">
    <name type="scientific">Colletotrichum lupini</name>
    <dbReference type="NCBI Taxonomy" id="145971"/>
    <lineage>
        <taxon>Eukaryota</taxon>
        <taxon>Fungi</taxon>
        <taxon>Dikarya</taxon>
        <taxon>Ascomycota</taxon>
        <taxon>Pezizomycotina</taxon>
        <taxon>Sordariomycetes</taxon>
        <taxon>Hypocreomycetidae</taxon>
        <taxon>Glomerellales</taxon>
        <taxon>Glomerellaceae</taxon>
        <taxon>Colletotrichum</taxon>
        <taxon>Colletotrichum acutatum species complex</taxon>
    </lineage>
</organism>
<proteinExistence type="predicted"/>
<dbReference type="Pfam" id="PF01476">
    <property type="entry name" value="LysM"/>
    <property type="match status" value="2"/>
</dbReference>
<dbReference type="Gene3D" id="3.10.350.10">
    <property type="entry name" value="LysM domain"/>
    <property type="match status" value="2"/>
</dbReference>
<dbReference type="GeneID" id="73350575"/>
<dbReference type="Proteomes" id="UP000830671">
    <property type="component" value="Chromosome 9"/>
</dbReference>
<keyword evidence="4" id="KW-1185">Reference proteome</keyword>
<dbReference type="CDD" id="cd00118">
    <property type="entry name" value="LysM"/>
    <property type="match status" value="2"/>
</dbReference>
<evidence type="ECO:0000256" key="1">
    <source>
        <dbReference type="SAM" id="SignalP"/>
    </source>
</evidence>
<protein>
    <recommendedName>
        <fullName evidence="2">LysM domain-containing protein</fullName>
    </recommendedName>
</protein>
<dbReference type="RefSeq" id="XP_049152712.1">
    <property type="nucleotide sequence ID" value="XM_049295565.1"/>
</dbReference>
<feature type="domain" description="LysM" evidence="2">
    <location>
        <begin position="92"/>
        <end position="138"/>
    </location>
</feature>
<gene>
    <name evidence="3" type="ORF">CLUP02_16647</name>
</gene>
<dbReference type="InterPro" id="IPR036779">
    <property type="entry name" value="LysM_dom_sf"/>
</dbReference>